<dbReference type="Pfam" id="PF00109">
    <property type="entry name" value="ketoacyl-synt"/>
    <property type="match status" value="1"/>
</dbReference>
<keyword evidence="2" id="KW-0597">Phosphoprotein</keyword>
<dbReference type="Pfam" id="PF21089">
    <property type="entry name" value="PKS_DH_N"/>
    <property type="match status" value="1"/>
</dbReference>
<dbReference type="Pfam" id="PF16197">
    <property type="entry name" value="KAsynt_C_assoc"/>
    <property type="match status" value="1"/>
</dbReference>
<dbReference type="InterPro" id="IPR016036">
    <property type="entry name" value="Malonyl_transacylase_ACP-bd"/>
</dbReference>
<keyword evidence="4" id="KW-0521">NADP</keyword>
<dbReference type="InterPro" id="IPR020843">
    <property type="entry name" value="ER"/>
</dbReference>
<dbReference type="InterPro" id="IPR057326">
    <property type="entry name" value="KR_dom"/>
</dbReference>
<name>A0A9N9LLT6_9HELO</name>
<dbReference type="GO" id="GO:0004315">
    <property type="term" value="F:3-oxoacyl-[acyl-carrier-protein] synthase activity"/>
    <property type="evidence" value="ECO:0007669"/>
    <property type="project" value="InterPro"/>
</dbReference>
<dbReference type="InterPro" id="IPR013968">
    <property type="entry name" value="PKS_KR"/>
</dbReference>
<evidence type="ECO:0000256" key="4">
    <source>
        <dbReference type="ARBA" id="ARBA00022857"/>
    </source>
</evidence>
<dbReference type="Proteomes" id="UP000701801">
    <property type="component" value="Unassembled WGS sequence"/>
</dbReference>
<dbReference type="PROSITE" id="PS52004">
    <property type="entry name" value="KS3_2"/>
    <property type="match status" value="1"/>
</dbReference>
<dbReference type="InterPro" id="IPR032821">
    <property type="entry name" value="PKS_assoc"/>
</dbReference>
<dbReference type="InterPro" id="IPR014031">
    <property type="entry name" value="Ketoacyl_synth_C"/>
</dbReference>
<dbReference type="GO" id="GO:0004312">
    <property type="term" value="F:fatty acid synthase activity"/>
    <property type="evidence" value="ECO:0007669"/>
    <property type="project" value="TreeGrafter"/>
</dbReference>
<dbReference type="InterPro" id="IPR013154">
    <property type="entry name" value="ADH-like_N"/>
</dbReference>
<dbReference type="Pfam" id="PF08240">
    <property type="entry name" value="ADH_N"/>
    <property type="match status" value="1"/>
</dbReference>
<dbReference type="Pfam" id="PF14765">
    <property type="entry name" value="PS-DH"/>
    <property type="match status" value="1"/>
</dbReference>
<keyword evidence="1" id="KW-0596">Phosphopantetheine</keyword>
<dbReference type="InterPro" id="IPR020841">
    <property type="entry name" value="PKS_Beta-ketoAc_synthase_dom"/>
</dbReference>
<evidence type="ECO:0000313" key="13">
    <source>
        <dbReference type="Proteomes" id="UP000701801"/>
    </source>
</evidence>
<dbReference type="InterPro" id="IPR036736">
    <property type="entry name" value="ACP-like_sf"/>
</dbReference>
<dbReference type="SMART" id="SM00822">
    <property type="entry name" value="PKS_KR"/>
    <property type="match status" value="1"/>
</dbReference>
<dbReference type="FunFam" id="3.40.50.720:FF:000209">
    <property type="entry name" value="Polyketide synthase Pks12"/>
    <property type="match status" value="1"/>
</dbReference>
<dbReference type="Gene3D" id="3.90.180.10">
    <property type="entry name" value="Medium-chain alcohol dehydrogenases, catalytic domain"/>
    <property type="match status" value="1"/>
</dbReference>
<keyword evidence="7" id="KW-0012">Acyltransferase</keyword>
<dbReference type="SMART" id="SM00829">
    <property type="entry name" value="PKS_ER"/>
    <property type="match status" value="1"/>
</dbReference>
<evidence type="ECO:0000313" key="12">
    <source>
        <dbReference type="EMBL" id="CAG8976538.1"/>
    </source>
</evidence>
<dbReference type="InterPro" id="IPR011032">
    <property type="entry name" value="GroES-like_sf"/>
</dbReference>
<dbReference type="SUPFAM" id="SSF51735">
    <property type="entry name" value="NAD(P)-binding Rossmann-fold domains"/>
    <property type="match status" value="2"/>
</dbReference>
<dbReference type="Gene3D" id="3.30.70.3290">
    <property type="match status" value="1"/>
</dbReference>
<dbReference type="Pfam" id="PF00107">
    <property type="entry name" value="ADH_zinc_N"/>
    <property type="match status" value="1"/>
</dbReference>
<feature type="region of interest" description="Disordered" evidence="9">
    <location>
        <begin position="278"/>
        <end position="299"/>
    </location>
</feature>
<sequence length="2475" mass="272296">MMAYPNILQDADSPGAIVPVAIVGMSLEFPGNSSSADSFWSLLMSGRCASDEFPPERLNGSSLYHPDPTRGMSIPVRCGHFIDRPVDVFDAPFFGLSAAETLAIDPQCRALLETTYRALENAGLTIAGISNSNTSVYTGSLSNDFTAFTSKDLEQGSRYSLVGMPSLLAGRLSWFFNLTGPSITIDTACSSSLVALDLGCQSLYSGTSNMSIVTGSSLIFSEDLFHMLSNMGMLSPDGKSYSFDHRANGYGRGEGIAALIIKRLPDALRDGDTIRGIIRSTGTNSDGHTPNVTQPSKTSQTSLIQQTYEKAGLSMRPTRYFEAHGTGTPIGDPMEANAIGAAFRGVHPEGEHLYTGSVKSNIGHLEGASGLAGVIKTILILEQGMIPPNANFEKINPRIDEVGLNIKIPTEATPWPTGGLRRASVNSFGASGTNAHVVLDDVYHFLQERGLHGNHYTRAEPAPPRDQPVKSNGRVNSLLHDEAQFEQTTPRLLLLSASDEGAMKRVVELYQEWLKGIPMKATDFASFLDNFTYTLNSRRTRLPYKSFAVVENIEELRGMGSQMSHPLHSLEKPHAAFIFTGQGAQWAGMGKELLKFSMFREQLLESNEYLKSLGCQWDIIGIVFPLYRQMVRFTKRGVDSLSNIENKGAIDRPSLSQTLCTILQVAICDLYRILNICPITVVGHSSGEIAAAYCTGALSRESAWKVAYFRGMVSESLAEKYEGGMMAVGMPAAILHTIIEEIAPSLTIACINSPESVTVSGDRAQLQILTDALASGTYGSGIFQRRLKVQVAYHSSQMSSVAEEYRGLLGVLEPGESEIRPRPTMISSVTGKLIEPCKMCNVEYWIQNMLQPVRFSDAVVQMVSQPSFGRRKKLDGSHRPLVVLRPHVLVEIGPHSALQGPVRSVLKQTPAASGIKYYSALKRDTPADRTTLAVVGQLSCHGFSVDLARANELHRDLGEIRQQMRFVLHTLPEYPFNHSDRYWSNARLGQEYRYRRHAKLDLLGKPVIDWNPLEARWTNFLKLSEIPWAADHKINGSVIYPAVGVFIMAAEAAKQLAQSNSDRPIKGYRLSKGYFLTALVIPTSAEGIETHLHLRPPQDDANRDCPSWEYDLYSCQNGQWHKNSHGTIVVEYETPPNKVSVVQEELEWLRRSRNAHKNAEATAKSVMSRANFYKSLWKSGYTFGPAFRAMDNVTFSDDNGWESTADVRCFDWHAVDNSNHYQEHIVHPTTLDGVIQTSLAVMAQGGAGVSPTAVPIEVENFWVSSTGLAYPQAEMVKSKARLLSKGITGYESSVTALDSTSGKVLLYAKRFRLKFVTATGSTHVRDRNPHMCYHLQWKPDVDLFKTSNALDTLTLPQGSNEIRGDRMLEIVKSYLEIATFKNPNMHILHISAGRNDRQHFLLEQFFAPNNSCKLVLPHGLYTLVDLAGMQQRDELRREYDGLTIYASESLYSGRLGENTFDLVILSRDSDRDANACKYLPHAVKLLKPGGRLIQLEIGASLRTDERCNVLHEDKDTISGSRAFDSKMTAEISLEEETHMKFKVFRKLLRQQLEPLPMRFVLIIDDVSQAQQEVSDCLVKELQQIGHRDCEVNSLDKVKSIDSEIQTTYIFLIEMERPLLEDISSEEFLVLKEIIMKAKGILWLTAREKQHPLLPSRGIVDGLARVVRAESNRAVFVSASLEKDSIEKQVNHIITVVRKTAFGCTDQNYESAYSQDGGNLNICRVVPTKDTSSDVFQRSLPEQSKPQAFGTGPPLLLTVAAPGLLDSLQWVEDTSYYEDIAADEVEVKVQAIGLNFRDLLFALGRINGTTLGTDCAGIVTRAGRQTEFKAGDRVALFTPTAFATYTRIKAAAVARVPTGVNFFQAASVPSQFVAAWDALQNLAKLKKGETILIHSGAGGTGQAAIQIAQHLGAEIITTVGSAEKKRFITEHYGIPEDHILYSRDTSFADGIRRMTNDRGVDVILNSLAGENLVASWELIAPYGRFIEIGKKDIDANNNLPMGPFMRGATFVSLDVASKSHDMPLLVKHTIEGILNMFQRGIFHPAQPLHVLSISDIEKGMRLLQEGNLSGKVVFEISHDAVVPTTLKTTPCFFFDKEKTYVIAGGTGGLGLATARWMVEERGARSILLLSRSGLQRDEVIATVAKLRETGARIEAPPCDICDVSKLRAVLDNYKNDMPPIGGCIQAAMVLRDTLLANMTHSDWKVSTATKTTGSWNLHTLLPKGQDFFVLLSSVAGILGSAGQANYAAGNTYLDSLARYRVSKGERAVSLNLGVMLENGFLASKTDLRERILTGGFLTGVTPSEFFAVLDKYCNPSQKVLNVDESQLIIGLAPPSKILKRANKDFPFPTLPFYQHILHRASNKTDEGLDGLARNRQQFIAAETLEEAGAIVSRAFLERLVSSMPASAGTLEDGTAALLQPIRVFGVDSLLAIELRGWFAKEFGADIPIFEILGEGTILAIGLSASGKSSLRSFDDS</sequence>
<dbReference type="Gene3D" id="3.10.129.110">
    <property type="entry name" value="Polyketide synthase dehydratase"/>
    <property type="match status" value="1"/>
</dbReference>
<evidence type="ECO:0000256" key="3">
    <source>
        <dbReference type="ARBA" id="ARBA00022679"/>
    </source>
</evidence>
<feature type="region of interest" description="C-terminal hotdog fold" evidence="8">
    <location>
        <begin position="1163"/>
        <end position="1322"/>
    </location>
</feature>
<dbReference type="SUPFAM" id="SSF47336">
    <property type="entry name" value="ACP-like"/>
    <property type="match status" value="1"/>
</dbReference>
<dbReference type="SUPFAM" id="SSF53901">
    <property type="entry name" value="Thiolase-like"/>
    <property type="match status" value="1"/>
</dbReference>
<dbReference type="CDD" id="cd05195">
    <property type="entry name" value="enoyl_red"/>
    <property type="match status" value="1"/>
</dbReference>
<dbReference type="InterPro" id="IPR018201">
    <property type="entry name" value="Ketoacyl_synth_AS"/>
</dbReference>
<dbReference type="SUPFAM" id="SSF52151">
    <property type="entry name" value="FabD/lysophospholipase-like"/>
    <property type="match status" value="1"/>
</dbReference>
<dbReference type="InterPro" id="IPR049900">
    <property type="entry name" value="PKS_mFAS_DH"/>
</dbReference>
<dbReference type="InterPro" id="IPR036291">
    <property type="entry name" value="NAD(P)-bd_dom_sf"/>
</dbReference>
<keyword evidence="5" id="KW-0560">Oxidoreductase</keyword>
<dbReference type="InterPro" id="IPR016039">
    <property type="entry name" value="Thiolase-like"/>
</dbReference>
<dbReference type="SMART" id="SM00826">
    <property type="entry name" value="PKS_DH"/>
    <property type="match status" value="1"/>
</dbReference>
<evidence type="ECO:0000256" key="1">
    <source>
        <dbReference type="ARBA" id="ARBA00022450"/>
    </source>
</evidence>
<keyword evidence="13" id="KW-1185">Reference proteome</keyword>
<evidence type="ECO:0000256" key="2">
    <source>
        <dbReference type="ARBA" id="ARBA00022553"/>
    </source>
</evidence>
<dbReference type="Gene3D" id="3.40.50.720">
    <property type="entry name" value="NAD(P)-binding Rossmann-like Domain"/>
    <property type="match status" value="1"/>
</dbReference>
<dbReference type="SUPFAM" id="SSF50129">
    <property type="entry name" value="GroES-like"/>
    <property type="match status" value="1"/>
</dbReference>
<feature type="domain" description="PKS/mFAS DH" evidence="11">
    <location>
        <begin position="1000"/>
        <end position="1322"/>
    </location>
</feature>
<dbReference type="PROSITE" id="PS00606">
    <property type="entry name" value="KS3_1"/>
    <property type="match status" value="1"/>
</dbReference>
<dbReference type="Gene3D" id="3.40.47.10">
    <property type="match status" value="1"/>
</dbReference>
<dbReference type="InterPro" id="IPR001227">
    <property type="entry name" value="Ac_transferase_dom_sf"/>
</dbReference>
<dbReference type="GO" id="GO:0006633">
    <property type="term" value="P:fatty acid biosynthetic process"/>
    <property type="evidence" value="ECO:0007669"/>
    <property type="project" value="InterPro"/>
</dbReference>
<feature type="compositionally biased region" description="Polar residues" evidence="9">
    <location>
        <begin position="280"/>
        <end position="299"/>
    </location>
</feature>
<organism evidence="12 13">
    <name type="scientific">Hymenoscyphus albidus</name>
    <dbReference type="NCBI Taxonomy" id="595503"/>
    <lineage>
        <taxon>Eukaryota</taxon>
        <taxon>Fungi</taxon>
        <taxon>Dikarya</taxon>
        <taxon>Ascomycota</taxon>
        <taxon>Pezizomycotina</taxon>
        <taxon>Leotiomycetes</taxon>
        <taxon>Helotiales</taxon>
        <taxon>Helotiaceae</taxon>
        <taxon>Hymenoscyphus</taxon>
    </lineage>
</organism>
<evidence type="ECO:0000256" key="6">
    <source>
        <dbReference type="ARBA" id="ARBA00023268"/>
    </source>
</evidence>
<evidence type="ECO:0000256" key="7">
    <source>
        <dbReference type="ARBA" id="ARBA00023315"/>
    </source>
</evidence>
<dbReference type="InterPro" id="IPR014030">
    <property type="entry name" value="Ketoacyl_synth_N"/>
</dbReference>
<evidence type="ECO:0008006" key="14">
    <source>
        <dbReference type="Google" id="ProtNLM"/>
    </source>
</evidence>
<evidence type="ECO:0000256" key="9">
    <source>
        <dbReference type="SAM" id="MobiDB-lite"/>
    </source>
</evidence>
<dbReference type="CDD" id="cd00833">
    <property type="entry name" value="PKS"/>
    <property type="match status" value="1"/>
</dbReference>
<dbReference type="InterPro" id="IPR020807">
    <property type="entry name" value="PKS_DH"/>
</dbReference>
<gene>
    <name evidence="12" type="ORF">HYALB_00011015</name>
</gene>
<reference evidence="12" key="1">
    <citation type="submission" date="2021-07" db="EMBL/GenBank/DDBJ databases">
        <authorList>
            <person name="Durling M."/>
        </authorList>
    </citation>
    <scope>NUCLEOTIDE SEQUENCE</scope>
</reference>
<dbReference type="SMART" id="SM00827">
    <property type="entry name" value="PKS_AT"/>
    <property type="match status" value="1"/>
</dbReference>
<dbReference type="CDD" id="cd05274">
    <property type="entry name" value="KR_FAS_SDR_x"/>
    <property type="match status" value="1"/>
</dbReference>
<evidence type="ECO:0000259" key="11">
    <source>
        <dbReference type="PROSITE" id="PS52019"/>
    </source>
</evidence>
<proteinExistence type="predicted"/>
<dbReference type="Pfam" id="PF08659">
    <property type="entry name" value="KR"/>
    <property type="match status" value="1"/>
</dbReference>
<comment type="caution">
    <text evidence="12">The sequence shown here is derived from an EMBL/GenBank/DDBJ whole genome shotgun (WGS) entry which is preliminary data.</text>
</comment>
<feature type="active site" description="Proton donor; for dehydratase activity" evidence="8">
    <location>
        <position position="1232"/>
    </location>
</feature>
<dbReference type="SMART" id="SM00825">
    <property type="entry name" value="PKS_KS"/>
    <property type="match status" value="1"/>
</dbReference>
<dbReference type="Pfam" id="PF00698">
    <property type="entry name" value="Acyl_transf_1"/>
    <property type="match status" value="1"/>
</dbReference>
<dbReference type="InterPro" id="IPR056501">
    <property type="entry name" value="NAD-bd_HRPKS_sdrA"/>
</dbReference>
<dbReference type="Pfam" id="PF02801">
    <property type="entry name" value="Ketoacyl-synt_C"/>
    <property type="match status" value="1"/>
</dbReference>
<keyword evidence="6" id="KW-0511">Multifunctional enzyme</keyword>
<dbReference type="InterPro" id="IPR014043">
    <property type="entry name" value="Acyl_transferase_dom"/>
</dbReference>
<dbReference type="Gene3D" id="3.40.366.10">
    <property type="entry name" value="Malonyl-Coenzyme A Acyl Carrier Protein, domain 2"/>
    <property type="match status" value="1"/>
</dbReference>
<dbReference type="PROSITE" id="PS52019">
    <property type="entry name" value="PKS_MFAS_DH"/>
    <property type="match status" value="1"/>
</dbReference>
<dbReference type="OrthoDB" id="329835at2759"/>
<dbReference type="InterPro" id="IPR016035">
    <property type="entry name" value="Acyl_Trfase/lysoPLipase"/>
</dbReference>
<evidence type="ECO:0000256" key="8">
    <source>
        <dbReference type="PROSITE-ProRule" id="PRU01363"/>
    </source>
</evidence>
<dbReference type="InterPro" id="IPR013149">
    <property type="entry name" value="ADH-like_C"/>
</dbReference>
<protein>
    <recommendedName>
        <fullName evidence="14">Polyketide synthase</fullName>
    </recommendedName>
</protein>
<dbReference type="PANTHER" id="PTHR43775:SF29">
    <property type="entry name" value="ASPERFURANONE POLYKETIDE SYNTHASE AFOG-RELATED"/>
    <property type="match status" value="1"/>
</dbReference>
<dbReference type="InterPro" id="IPR042104">
    <property type="entry name" value="PKS_dehydratase_sf"/>
</dbReference>
<dbReference type="InterPro" id="IPR049552">
    <property type="entry name" value="PKS_DH_N"/>
</dbReference>
<dbReference type="PANTHER" id="PTHR43775">
    <property type="entry name" value="FATTY ACID SYNTHASE"/>
    <property type="match status" value="1"/>
</dbReference>
<dbReference type="GO" id="GO:1901336">
    <property type="term" value="P:lactone biosynthetic process"/>
    <property type="evidence" value="ECO:0007669"/>
    <property type="project" value="UniProtKB-ARBA"/>
</dbReference>
<dbReference type="SUPFAM" id="SSF55048">
    <property type="entry name" value="Probable ACP-binding domain of malonyl-CoA ACP transacylase"/>
    <property type="match status" value="1"/>
</dbReference>
<dbReference type="InterPro" id="IPR049551">
    <property type="entry name" value="PKS_DH_C"/>
</dbReference>
<evidence type="ECO:0000259" key="10">
    <source>
        <dbReference type="PROSITE" id="PS52004"/>
    </source>
</evidence>
<feature type="active site" description="Proton acceptor; for dehydratase activity" evidence="8">
    <location>
        <position position="1032"/>
    </location>
</feature>
<evidence type="ECO:0000256" key="5">
    <source>
        <dbReference type="ARBA" id="ARBA00023002"/>
    </source>
</evidence>
<feature type="region of interest" description="N-terminal hotdog fold" evidence="8">
    <location>
        <begin position="1000"/>
        <end position="1135"/>
    </location>
</feature>
<dbReference type="GO" id="GO:0044550">
    <property type="term" value="P:secondary metabolite biosynthetic process"/>
    <property type="evidence" value="ECO:0007669"/>
    <property type="project" value="UniProtKB-ARBA"/>
</dbReference>
<accession>A0A9N9LLT6</accession>
<dbReference type="EMBL" id="CAJVRM010000181">
    <property type="protein sequence ID" value="CAG8976538.1"/>
    <property type="molecule type" value="Genomic_DNA"/>
</dbReference>
<keyword evidence="3" id="KW-0808">Transferase</keyword>
<feature type="domain" description="Ketosynthase family 3 (KS3)" evidence="10">
    <location>
        <begin position="17"/>
        <end position="441"/>
    </location>
</feature>
<dbReference type="InterPro" id="IPR050091">
    <property type="entry name" value="PKS_NRPS_Biosynth_Enz"/>
</dbReference>
<dbReference type="Pfam" id="PF23114">
    <property type="entry name" value="NAD-bd_HRPKS_sdrA"/>
    <property type="match status" value="1"/>
</dbReference>
<dbReference type="GO" id="GO:0016491">
    <property type="term" value="F:oxidoreductase activity"/>
    <property type="evidence" value="ECO:0007669"/>
    <property type="project" value="UniProtKB-KW"/>
</dbReference>